<evidence type="ECO:0000259" key="1">
    <source>
        <dbReference type="Pfam" id="PF12680"/>
    </source>
</evidence>
<dbReference type="Gene3D" id="3.10.450.50">
    <property type="match status" value="1"/>
</dbReference>
<sequence>MKDTVTAYLQTWNATDAAVRKELLNTHWAPEASYIDPLAEAAGLDAIGATIGAVHEQFPGFVFTPVGDPDAHHRQVRFQWGLGPAGAEPVIIGFDVLVTDEQGRIETVLGFLDKVPG</sequence>
<evidence type="ECO:0000313" key="2">
    <source>
        <dbReference type="EMBL" id="MEU1954607.1"/>
    </source>
</evidence>
<name>A0ABV2WUN4_9NOCA</name>
<dbReference type="Pfam" id="PF12680">
    <property type="entry name" value="SnoaL_2"/>
    <property type="match status" value="1"/>
</dbReference>
<gene>
    <name evidence="2" type="ORF">ABZ510_22405</name>
</gene>
<evidence type="ECO:0000313" key="3">
    <source>
        <dbReference type="Proteomes" id="UP001550628"/>
    </source>
</evidence>
<dbReference type="SUPFAM" id="SSF54427">
    <property type="entry name" value="NTF2-like"/>
    <property type="match status" value="1"/>
</dbReference>
<feature type="domain" description="SnoaL-like" evidence="1">
    <location>
        <begin position="5"/>
        <end position="105"/>
    </location>
</feature>
<comment type="caution">
    <text evidence="2">The sequence shown here is derived from an EMBL/GenBank/DDBJ whole genome shotgun (WGS) entry which is preliminary data.</text>
</comment>
<keyword evidence="3" id="KW-1185">Reference proteome</keyword>
<dbReference type="GeneID" id="96246540"/>
<organism evidence="2 3">
    <name type="scientific">Nocardia rhamnosiphila</name>
    <dbReference type="NCBI Taxonomy" id="426716"/>
    <lineage>
        <taxon>Bacteria</taxon>
        <taxon>Bacillati</taxon>
        <taxon>Actinomycetota</taxon>
        <taxon>Actinomycetes</taxon>
        <taxon>Mycobacteriales</taxon>
        <taxon>Nocardiaceae</taxon>
        <taxon>Nocardia</taxon>
    </lineage>
</organism>
<dbReference type="Proteomes" id="UP001550628">
    <property type="component" value="Unassembled WGS sequence"/>
</dbReference>
<dbReference type="EMBL" id="JBEYBF010000016">
    <property type="protein sequence ID" value="MEU1954607.1"/>
    <property type="molecule type" value="Genomic_DNA"/>
</dbReference>
<accession>A0ABV2WUN4</accession>
<dbReference type="RefSeq" id="WP_030524692.1">
    <property type="nucleotide sequence ID" value="NZ_JBEYBD010000010.1"/>
</dbReference>
<reference evidence="2 3" key="1">
    <citation type="submission" date="2024-06" db="EMBL/GenBank/DDBJ databases">
        <title>The Natural Products Discovery Center: Release of the First 8490 Sequenced Strains for Exploring Actinobacteria Biosynthetic Diversity.</title>
        <authorList>
            <person name="Kalkreuter E."/>
            <person name="Kautsar S.A."/>
            <person name="Yang D."/>
            <person name="Bader C.D."/>
            <person name="Teijaro C.N."/>
            <person name="Fluegel L."/>
            <person name="Davis C.M."/>
            <person name="Simpson J.R."/>
            <person name="Lauterbach L."/>
            <person name="Steele A.D."/>
            <person name="Gui C."/>
            <person name="Meng S."/>
            <person name="Li G."/>
            <person name="Viehrig K."/>
            <person name="Ye F."/>
            <person name="Su P."/>
            <person name="Kiefer A.F."/>
            <person name="Nichols A."/>
            <person name="Cepeda A.J."/>
            <person name="Yan W."/>
            <person name="Fan B."/>
            <person name="Jiang Y."/>
            <person name="Adhikari A."/>
            <person name="Zheng C.-J."/>
            <person name="Schuster L."/>
            <person name="Cowan T.M."/>
            <person name="Smanski M.J."/>
            <person name="Chevrette M.G."/>
            <person name="De Carvalho L.P.S."/>
            <person name="Shen B."/>
        </authorList>
    </citation>
    <scope>NUCLEOTIDE SEQUENCE [LARGE SCALE GENOMIC DNA]</scope>
    <source>
        <strain evidence="2 3">NPDC019708</strain>
    </source>
</reference>
<dbReference type="InterPro" id="IPR037401">
    <property type="entry name" value="SnoaL-like"/>
</dbReference>
<proteinExistence type="predicted"/>
<protein>
    <submittedName>
        <fullName evidence="2">Nuclear transport factor 2 family protein</fullName>
    </submittedName>
</protein>
<dbReference type="InterPro" id="IPR032710">
    <property type="entry name" value="NTF2-like_dom_sf"/>
</dbReference>